<evidence type="ECO:0008006" key="3">
    <source>
        <dbReference type="Google" id="ProtNLM"/>
    </source>
</evidence>
<evidence type="ECO:0000313" key="1">
    <source>
        <dbReference type="EMBL" id="STZ60758.1"/>
    </source>
</evidence>
<gene>
    <name evidence="1" type="ORF">NCTC10821_04302</name>
</gene>
<proteinExistence type="predicted"/>
<dbReference type="PROSITE" id="PS51257">
    <property type="entry name" value="PROKAR_LIPOPROTEIN"/>
    <property type="match status" value="1"/>
</dbReference>
<dbReference type="AlphaFoldDB" id="A0A378TIX6"/>
<dbReference type="EMBL" id="UGQT01000001">
    <property type="protein sequence ID" value="STZ60758.1"/>
    <property type="molecule type" value="Genomic_DNA"/>
</dbReference>
<dbReference type="Gene3D" id="2.60.40.1890">
    <property type="entry name" value="PCu(A)C copper chaperone"/>
    <property type="match status" value="1"/>
</dbReference>
<organism evidence="1 2">
    <name type="scientific">Mycolicibacterium tokaiense</name>
    <dbReference type="NCBI Taxonomy" id="39695"/>
    <lineage>
        <taxon>Bacteria</taxon>
        <taxon>Bacillati</taxon>
        <taxon>Actinomycetota</taxon>
        <taxon>Actinomycetes</taxon>
        <taxon>Mycobacteriales</taxon>
        <taxon>Mycobacteriaceae</taxon>
        <taxon>Mycolicibacterium</taxon>
    </lineage>
</organism>
<name>A0A378TIX6_9MYCO</name>
<sequence length="166" mass="16710">MSRIRDATSVACGVGLAAVISGCGTDADVESSNRGSGSDTAQTSVLNAYIVPAHLAAQCALQVDAGGVLVFTVTNTREDSADRLEAVAVADGDAQSLATPIEIPAAGSVGFGEPVDGAIARAPLTLETIDPQLEAGMSTDVTFRFTEAGDIAVRTPVEACPTQSVS</sequence>
<reference evidence="1 2" key="1">
    <citation type="submission" date="2018-06" db="EMBL/GenBank/DDBJ databases">
        <authorList>
            <consortium name="Pathogen Informatics"/>
            <person name="Doyle S."/>
        </authorList>
    </citation>
    <scope>NUCLEOTIDE SEQUENCE [LARGE SCALE GENOMIC DNA]</scope>
    <source>
        <strain evidence="1 2">NCTC10821</strain>
    </source>
</reference>
<dbReference type="RefSeq" id="WP_147289378.1">
    <property type="nucleotide sequence ID" value="NZ_AP022600.1"/>
</dbReference>
<keyword evidence="2" id="KW-1185">Reference proteome</keyword>
<dbReference type="OrthoDB" id="4732483at2"/>
<evidence type="ECO:0000313" key="2">
    <source>
        <dbReference type="Proteomes" id="UP000254978"/>
    </source>
</evidence>
<dbReference type="InterPro" id="IPR036182">
    <property type="entry name" value="PCuAC_sf"/>
</dbReference>
<dbReference type="Proteomes" id="UP000254978">
    <property type="component" value="Unassembled WGS sequence"/>
</dbReference>
<protein>
    <recommendedName>
        <fullName evidence="3">Copper chaperone PCu(A)C</fullName>
    </recommendedName>
</protein>
<accession>A0A378TIX6</accession>